<gene>
    <name evidence="1" type="ORF">WKI47_08970</name>
</gene>
<dbReference type="Proteomes" id="UP001380953">
    <property type="component" value="Unassembled WGS sequence"/>
</dbReference>
<organism evidence="1 2">
    <name type="scientific">Saccharibacillus sacchari</name>
    <dbReference type="NCBI Taxonomy" id="456493"/>
    <lineage>
        <taxon>Bacteria</taxon>
        <taxon>Bacillati</taxon>
        <taxon>Bacillota</taxon>
        <taxon>Bacilli</taxon>
        <taxon>Bacillales</taxon>
        <taxon>Paenibacillaceae</taxon>
        <taxon>Saccharibacillus</taxon>
    </lineage>
</organism>
<keyword evidence="2" id="KW-1185">Reference proteome</keyword>
<evidence type="ECO:0000313" key="1">
    <source>
        <dbReference type="EMBL" id="MEJ8304027.1"/>
    </source>
</evidence>
<protein>
    <submittedName>
        <fullName evidence="1">DUF4116 domain-containing protein</fullName>
    </submittedName>
</protein>
<comment type="caution">
    <text evidence="1">The sequence shown here is derived from an EMBL/GenBank/DDBJ whole genome shotgun (WGS) entry which is preliminary data.</text>
</comment>
<evidence type="ECO:0000313" key="2">
    <source>
        <dbReference type="Proteomes" id="UP001380953"/>
    </source>
</evidence>
<reference evidence="1" key="1">
    <citation type="submission" date="2024-03" db="EMBL/GenBank/DDBJ databases">
        <title>Whole genome sequecning of epiphytes from Marcgravia umbellata leaves.</title>
        <authorList>
            <person name="Kumar G."/>
            <person name="Savka M.A."/>
        </authorList>
    </citation>
    <scope>NUCLEOTIDE SEQUENCE</scope>
    <source>
        <strain evidence="1">RIT_BL5</strain>
    </source>
</reference>
<proteinExistence type="predicted"/>
<dbReference type="EMBL" id="JBBKAR010000032">
    <property type="protein sequence ID" value="MEJ8304027.1"/>
    <property type="molecule type" value="Genomic_DNA"/>
</dbReference>
<name>A0ACC6PB50_9BACL</name>
<accession>A0ACC6PB50</accession>
<sequence length="833" mass="97395">MEQKRIEFDPVEIPKPIALRNTLSGLSEAHLTFDLCMRILKTNGLEIRFIPKHLQSEDIIIAAVSNSSHALHLIDPELITKKVAQAAISKNPLALKYIPHELRASSLYNQAVKMDWRAFEFLPQRAVTKKRCLTFLKERLTEIETLNIGQLRNVVKNSFPSEIRADKEIIELEWMLGIRYFKVKKFDASINKFIVVEPAILDRFNVELSPEKTFFYKTFKSFLKKVNNDLNRAELQDFHFKGIDIRKLDIKNAYISTDTLQRFGLYDDSFYKLNISGGDLQFLPQTQIVEQSSSNNEPQITPFIHGIHEREGYMHRIHYISDIHLDHRLLKAFPIQATEREIYRFISKIVTEMLESTEFGYYDYLVVAGDVSSRFDIVHMFYRILSSQCKRAQIIATLGNHELWAIKDRTDSLDELINEYRELFTNLGVLFLNNDMIFIHDDNQFDYLSEKEILTSSIEELRKWSRMSPFIFWGGLGFSGLNDSFNATNGIYRNSISTRAMDQKHSQRFDIVHNKLIEALGDRKVIVCTHTPLSDWSSQIYHPSWIYMNGHTHRNLQRTDDTCTVYADNQIGYYGKKVFLKWFDLRWQYDFFCDYPEGIHTISQKEYRQFAIGFRIQMQFTRKGKLYMLKKKGLYCFLYENDKNVRYFLSGGRIKKIEEQRLSYYYDHMDKYAEGVKLALSGYHKQLLALSKAIKSIGGSGKIHGSIVDIDFYNHVYLDPQKRNIVPYWATDITSRYVASDVLTLLSEKAPGLYKNYKKLIKNSSSKMEVIELKHSQTGKYESGTEMYKGSNQMRALQYLLDHNIIREWNEEVIDKILQGSSNLSLSSEMTFD</sequence>